<dbReference type="InterPro" id="IPR050638">
    <property type="entry name" value="AA-Vitamin_Transporters"/>
</dbReference>
<dbReference type="Proteomes" id="UP000253420">
    <property type="component" value="Unassembled WGS sequence"/>
</dbReference>
<dbReference type="PANTHER" id="PTHR32322:SF9">
    <property type="entry name" value="AMINO-ACID METABOLITE EFFLUX PUMP-RELATED"/>
    <property type="match status" value="1"/>
</dbReference>
<dbReference type="SUPFAM" id="SSF103481">
    <property type="entry name" value="Multidrug resistance efflux transporter EmrE"/>
    <property type="match status" value="2"/>
</dbReference>
<gene>
    <name evidence="7" type="ORF">DUT91_08995</name>
</gene>
<dbReference type="RefSeq" id="WP_114440019.1">
    <property type="nucleotide sequence ID" value="NZ_QOZG01000003.1"/>
</dbReference>
<proteinExistence type="predicted"/>
<keyword evidence="2 5" id="KW-0812">Transmembrane</keyword>
<evidence type="ECO:0000256" key="4">
    <source>
        <dbReference type="ARBA" id="ARBA00023136"/>
    </source>
</evidence>
<feature type="domain" description="EamA" evidence="6">
    <location>
        <begin position="5"/>
        <end position="131"/>
    </location>
</feature>
<dbReference type="EMBL" id="QOZG01000003">
    <property type="protein sequence ID" value="RCS24400.1"/>
    <property type="molecule type" value="Genomic_DNA"/>
</dbReference>
<feature type="transmembrane region" description="Helical" evidence="5">
    <location>
        <begin position="7"/>
        <end position="27"/>
    </location>
</feature>
<keyword evidence="3 5" id="KW-1133">Transmembrane helix</keyword>
<feature type="transmembrane region" description="Helical" evidence="5">
    <location>
        <begin position="86"/>
        <end position="108"/>
    </location>
</feature>
<accession>A0A368K8L0</accession>
<dbReference type="PANTHER" id="PTHR32322">
    <property type="entry name" value="INNER MEMBRANE TRANSPORTER"/>
    <property type="match status" value="1"/>
</dbReference>
<feature type="transmembrane region" description="Helical" evidence="5">
    <location>
        <begin position="115"/>
        <end position="134"/>
    </location>
</feature>
<feature type="transmembrane region" description="Helical" evidence="5">
    <location>
        <begin position="240"/>
        <end position="257"/>
    </location>
</feature>
<evidence type="ECO:0000256" key="1">
    <source>
        <dbReference type="ARBA" id="ARBA00004141"/>
    </source>
</evidence>
<evidence type="ECO:0000259" key="6">
    <source>
        <dbReference type="Pfam" id="PF00892"/>
    </source>
</evidence>
<dbReference type="OrthoDB" id="7158585at2"/>
<feature type="transmembrane region" description="Helical" evidence="5">
    <location>
        <begin position="171"/>
        <end position="190"/>
    </location>
</feature>
<feature type="transmembrane region" description="Helical" evidence="5">
    <location>
        <begin position="140"/>
        <end position="159"/>
    </location>
</feature>
<keyword evidence="8" id="KW-1185">Reference proteome</keyword>
<protein>
    <submittedName>
        <fullName evidence="7">O-acetylserine/cysteine exporter</fullName>
    </submittedName>
</protein>
<dbReference type="GO" id="GO:0016020">
    <property type="term" value="C:membrane"/>
    <property type="evidence" value="ECO:0007669"/>
    <property type="project" value="UniProtKB-SubCell"/>
</dbReference>
<comment type="caution">
    <text evidence="7">The sequence shown here is derived from an EMBL/GenBank/DDBJ whole genome shotgun (WGS) entry which is preliminary data.</text>
</comment>
<dbReference type="AlphaFoldDB" id="A0A368K8L0"/>
<evidence type="ECO:0000313" key="7">
    <source>
        <dbReference type="EMBL" id="RCS24400.1"/>
    </source>
</evidence>
<name>A0A368K8L0_9HYPH</name>
<evidence type="ECO:0000313" key="8">
    <source>
        <dbReference type="Proteomes" id="UP000253420"/>
    </source>
</evidence>
<comment type="subcellular location">
    <subcellularLocation>
        <location evidence="1">Membrane</location>
        <topology evidence="1">Multi-pass membrane protein</topology>
    </subcellularLocation>
</comment>
<feature type="transmembrane region" description="Helical" evidence="5">
    <location>
        <begin position="33"/>
        <end position="51"/>
    </location>
</feature>
<keyword evidence="4 5" id="KW-0472">Membrane</keyword>
<dbReference type="InterPro" id="IPR037185">
    <property type="entry name" value="EmrE-like"/>
</dbReference>
<feature type="transmembrane region" description="Helical" evidence="5">
    <location>
        <begin position="210"/>
        <end position="228"/>
    </location>
</feature>
<evidence type="ECO:0000256" key="5">
    <source>
        <dbReference type="SAM" id="Phobius"/>
    </source>
</evidence>
<feature type="transmembrane region" description="Helical" evidence="5">
    <location>
        <begin position="58"/>
        <end position="80"/>
    </location>
</feature>
<dbReference type="Pfam" id="PF00892">
    <property type="entry name" value="EamA"/>
    <property type="match status" value="2"/>
</dbReference>
<dbReference type="Gene3D" id="1.10.3730.20">
    <property type="match status" value="1"/>
</dbReference>
<reference evidence="7 8" key="1">
    <citation type="submission" date="2018-07" db="EMBL/GenBank/DDBJ databases">
        <title>The draft genome of Phyllobacterium salinisoli.</title>
        <authorList>
            <person name="Liu L."/>
            <person name="Li L."/>
            <person name="Zhang X."/>
            <person name="Liang L."/>
        </authorList>
    </citation>
    <scope>NUCLEOTIDE SEQUENCE [LARGE SCALE GENOMIC DNA]</scope>
    <source>
        <strain evidence="7 8">LLAN61</strain>
    </source>
</reference>
<sequence>MPLKHILLAILVAASYGFAFVAIQAGVGEIPPLLLTGYRFFFAAVPLVFFVGRSDVGAHWLIAYGMMQGVVMFGLLFVAISLGAPAGLASIVVQMQVFFTILISAVLFGERPGPAQIAGAAVALAGIGLIGWSRVESAPLMPFLLVLVSAAAWGTANVIAKAAKPKKMLPFVLWSSLAAPVPLFVLSAIFEGTTFGLPPHLPSLIGFGSIAFLAWPTTVFAFTAWVFLLRKYPAAMVTPFALLIPVFGMGSTALVFGERLGPQAALGSLLIFFGLMINIFGPRIIRLRPRRF</sequence>
<feature type="transmembrane region" description="Helical" evidence="5">
    <location>
        <begin position="263"/>
        <end position="281"/>
    </location>
</feature>
<evidence type="ECO:0000256" key="3">
    <source>
        <dbReference type="ARBA" id="ARBA00022989"/>
    </source>
</evidence>
<evidence type="ECO:0000256" key="2">
    <source>
        <dbReference type="ARBA" id="ARBA00022692"/>
    </source>
</evidence>
<organism evidence="7 8">
    <name type="scientific">Phyllobacterium salinisoli</name>
    <dbReference type="NCBI Taxonomy" id="1899321"/>
    <lineage>
        <taxon>Bacteria</taxon>
        <taxon>Pseudomonadati</taxon>
        <taxon>Pseudomonadota</taxon>
        <taxon>Alphaproteobacteria</taxon>
        <taxon>Hyphomicrobiales</taxon>
        <taxon>Phyllobacteriaceae</taxon>
        <taxon>Phyllobacterium</taxon>
    </lineage>
</organism>
<feature type="domain" description="EamA" evidence="6">
    <location>
        <begin position="143"/>
        <end position="278"/>
    </location>
</feature>
<dbReference type="InterPro" id="IPR000620">
    <property type="entry name" value="EamA_dom"/>
</dbReference>